<name>A0A0B1PCJ0_UNCNE</name>
<reference evidence="1 2" key="1">
    <citation type="journal article" date="2014" name="BMC Genomics">
        <title>Adaptive genomic structural variation in the grape powdery mildew pathogen, Erysiphe necator.</title>
        <authorList>
            <person name="Jones L."/>
            <person name="Riaz S."/>
            <person name="Morales-Cruz A."/>
            <person name="Amrine K.C."/>
            <person name="McGuire B."/>
            <person name="Gubler W.D."/>
            <person name="Walker M.A."/>
            <person name="Cantu D."/>
        </authorList>
    </citation>
    <scope>NUCLEOTIDE SEQUENCE [LARGE SCALE GENOMIC DNA]</scope>
    <source>
        <strain evidence="2">c</strain>
    </source>
</reference>
<dbReference type="STRING" id="52586.A0A0B1PCJ0"/>
<evidence type="ECO:0000313" key="1">
    <source>
        <dbReference type="EMBL" id="KHJ34349.1"/>
    </source>
</evidence>
<accession>A0A0B1PCJ0</accession>
<dbReference type="EMBL" id="JNVN01000920">
    <property type="protein sequence ID" value="KHJ34349.1"/>
    <property type="molecule type" value="Genomic_DNA"/>
</dbReference>
<proteinExistence type="predicted"/>
<gene>
    <name evidence="1" type="ORF">EV44_g1972</name>
</gene>
<dbReference type="Proteomes" id="UP000030854">
    <property type="component" value="Unassembled WGS sequence"/>
</dbReference>
<keyword evidence="2" id="KW-1185">Reference proteome</keyword>
<protein>
    <submittedName>
        <fullName evidence="1">Putative eka-like protein</fullName>
    </submittedName>
</protein>
<organism evidence="1 2">
    <name type="scientific">Uncinula necator</name>
    <name type="common">Grape powdery mildew</name>
    <dbReference type="NCBI Taxonomy" id="52586"/>
    <lineage>
        <taxon>Eukaryota</taxon>
        <taxon>Fungi</taxon>
        <taxon>Dikarya</taxon>
        <taxon>Ascomycota</taxon>
        <taxon>Pezizomycotina</taxon>
        <taxon>Leotiomycetes</taxon>
        <taxon>Erysiphales</taxon>
        <taxon>Erysiphaceae</taxon>
        <taxon>Erysiphe</taxon>
    </lineage>
</organism>
<dbReference type="HOGENOM" id="CLU_018153_4_0_1"/>
<sequence>MSTMAGRMILQQRLAISPSLFEKIKPVNSGFALSPCSTEAHETILNAGNGLFLLGAKLESATNWIPMIIRTVPTSIRKVQEEIEVSSSMLIDKVERVCSIRPAHMKLAPSCGNCGSTNHTEDLCTAATKCRNCGGPHRSDSHRFLARPTRSGAPTKEQMKTFRQVGEREYQAVLRAKAAEESAAAAENTIIDLTSSQDKEIYCNFDKIQAFPIENSTSGALRL</sequence>
<dbReference type="AlphaFoldDB" id="A0A0B1PCJ0"/>
<evidence type="ECO:0000313" key="2">
    <source>
        <dbReference type="Proteomes" id="UP000030854"/>
    </source>
</evidence>
<comment type="caution">
    <text evidence="1">The sequence shown here is derived from an EMBL/GenBank/DDBJ whole genome shotgun (WGS) entry which is preliminary data.</text>
</comment>